<evidence type="ECO:0000256" key="7">
    <source>
        <dbReference type="ARBA" id="ARBA00023065"/>
    </source>
</evidence>
<dbReference type="Gene3D" id="3.40.930.10">
    <property type="entry name" value="Mannitol-specific EII, Chain A"/>
    <property type="match status" value="2"/>
</dbReference>
<dbReference type="FunFam" id="1.10.287.570:FF:000001">
    <property type="entry name" value="Anion exchange protein"/>
    <property type="match status" value="1"/>
</dbReference>
<evidence type="ECO:0000313" key="13">
    <source>
        <dbReference type="Proteomes" id="UP000694680"/>
    </source>
</evidence>
<feature type="domain" description="Bicarbonate transporter-like transmembrane" evidence="10">
    <location>
        <begin position="287"/>
        <end position="456"/>
    </location>
</feature>
<comment type="similarity">
    <text evidence="2">Belongs to the anion exchanger (TC 2.A.31) family.</text>
</comment>
<evidence type="ECO:0000259" key="10">
    <source>
        <dbReference type="Pfam" id="PF00955"/>
    </source>
</evidence>
<dbReference type="InterPro" id="IPR018241">
    <property type="entry name" value="Anion_exchange_CS"/>
</dbReference>
<dbReference type="SUPFAM" id="SSF55804">
    <property type="entry name" value="Phoshotransferase/anion transport protein"/>
    <property type="match status" value="1"/>
</dbReference>
<keyword evidence="7" id="KW-0406">Ion transport</keyword>
<keyword evidence="4" id="KW-1003">Cell membrane</keyword>
<keyword evidence="8 9" id="KW-0472">Membrane</keyword>
<evidence type="ECO:0000256" key="1">
    <source>
        <dbReference type="ARBA" id="ARBA00004651"/>
    </source>
</evidence>
<organism evidence="12 13">
    <name type="scientific">Gouania willdenowi</name>
    <name type="common">Blunt-snouted clingfish</name>
    <name type="synonym">Lepadogaster willdenowi</name>
    <dbReference type="NCBI Taxonomy" id="441366"/>
    <lineage>
        <taxon>Eukaryota</taxon>
        <taxon>Metazoa</taxon>
        <taxon>Chordata</taxon>
        <taxon>Craniata</taxon>
        <taxon>Vertebrata</taxon>
        <taxon>Euteleostomi</taxon>
        <taxon>Actinopterygii</taxon>
        <taxon>Neopterygii</taxon>
        <taxon>Teleostei</taxon>
        <taxon>Neoteleostei</taxon>
        <taxon>Acanthomorphata</taxon>
        <taxon>Ovalentaria</taxon>
        <taxon>Blenniimorphae</taxon>
        <taxon>Blenniiformes</taxon>
        <taxon>Gobiesocoidei</taxon>
        <taxon>Gobiesocidae</taxon>
        <taxon>Gobiesocinae</taxon>
        <taxon>Gouania</taxon>
    </lineage>
</organism>
<sequence length="462" mass="52148">RVAAHLDIEMSLCHMSIPELSPLSPSILSFTESSSCPLDKLMMDSHQELQWREAAHWIIGEEQEQEKCPVPSLCSHSLLELQNIISHGEARAVGRMRKCVRDLKRRDVIRCQISVEDQKLVLRALMLQHRYHPTPSILFSLMTLTNTCKECPVTLRVVCAGSMDFLEKPFLAFVRLQEAIVLDSFLEVSVPVRFLLVLLGPPTANVDYHQFGWYMSMLMSDKVKDGEDLMTAVNHFLEDSLIRPPSDVNADRLLQSASSFKGATLNKWEEEQNPKPCDETLRRTGVLFGGLIKDVTRRYPQYLSDIKDALNFQCLAATIFIYFAALSPAITFGGLLGEKTDGLIGVSELIVATALQGIVFSLLGAQPLLVIGFSGPLLVFEEAFYMFCKVNGIDYLTGRLWIGFWLVLIVLLTVALEGSILVRFVSRFTQEIFSFLISLIFIYETFAKLVKVYSKRFFLNQT</sequence>
<evidence type="ECO:0000256" key="4">
    <source>
        <dbReference type="ARBA" id="ARBA00022475"/>
    </source>
</evidence>
<dbReference type="PANTHER" id="PTHR11453:SF14">
    <property type="entry name" value="ANION EXCHANGE PROTEIN 2"/>
    <property type="match status" value="1"/>
</dbReference>
<dbReference type="GO" id="GO:0008509">
    <property type="term" value="F:monoatomic anion transmembrane transporter activity"/>
    <property type="evidence" value="ECO:0007669"/>
    <property type="project" value="InterPro"/>
</dbReference>
<accession>A0A8C5D8A7</accession>
<dbReference type="InterPro" id="IPR016152">
    <property type="entry name" value="PTrfase/Anion_transptr"/>
</dbReference>
<keyword evidence="5 9" id="KW-0812">Transmembrane</keyword>
<dbReference type="PANTHER" id="PTHR11453">
    <property type="entry name" value="ANION EXCHANGE PROTEIN"/>
    <property type="match status" value="1"/>
</dbReference>
<dbReference type="GO" id="GO:0015701">
    <property type="term" value="P:bicarbonate transport"/>
    <property type="evidence" value="ECO:0007669"/>
    <property type="project" value="TreeGrafter"/>
</dbReference>
<feature type="transmembrane region" description="Helical" evidence="9">
    <location>
        <begin position="400"/>
        <end position="426"/>
    </location>
</feature>
<evidence type="ECO:0000256" key="9">
    <source>
        <dbReference type="SAM" id="Phobius"/>
    </source>
</evidence>
<dbReference type="Ensembl" id="ENSGWIT00000003682.1">
    <property type="protein sequence ID" value="ENSGWIP00000003406.1"/>
    <property type="gene ID" value="ENSGWIG00000001871.1"/>
</dbReference>
<evidence type="ECO:0000256" key="3">
    <source>
        <dbReference type="ARBA" id="ARBA00022448"/>
    </source>
</evidence>
<dbReference type="PROSITE" id="PS00220">
    <property type="entry name" value="ANION_EXCHANGER_2"/>
    <property type="match status" value="1"/>
</dbReference>
<evidence type="ECO:0000313" key="12">
    <source>
        <dbReference type="Ensembl" id="ENSGWIP00000003406.1"/>
    </source>
</evidence>
<proteinExistence type="inferred from homology"/>
<keyword evidence="3" id="KW-0813">Transport</keyword>
<dbReference type="GO" id="GO:0051453">
    <property type="term" value="P:regulation of intracellular pH"/>
    <property type="evidence" value="ECO:0007669"/>
    <property type="project" value="TreeGrafter"/>
</dbReference>
<evidence type="ECO:0000256" key="2">
    <source>
        <dbReference type="ARBA" id="ARBA00010993"/>
    </source>
</evidence>
<dbReference type="GO" id="GO:0016324">
    <property type="term" value="C:apical plasma membrane"/>
    <property type="evidence" value="ECO:0007669"/>
    <property type="project" value="TreeGrafter"/>
</dbReference>
<keyword evidence="6 9" id="KW-1133">Transmembrane helix</keyword>
<dbReference type="Pfam" id="PF07565">
    <property type="entry name" value="Band_3_cyto"/>
    <property type="match status" value="2"/>
</dbReference>
<dbReference type="Proteomes" id="UP000694680">
    <property type="component" value="Chromosome 17"/>
</dbReference>
<evidence type="ECO:0000256" key="8">
    <source>
        <dbReference type="ARBA" id="ARBA00023136"/>
    </source>
</evidence>
<evidence type="ECO:0000256" key="5">
    <source>
        <dbReference type="ARBA" id="ARBA00022692"/>
    </source>
</evidence>
<reference evidence="12" key="1">
    <citation type="submission" date="2020-06" db="EMBL/GenBank/DDBJ databases">
        <authorList>
            <consortium name="Wellcome Sanger Institute Data Sharing"/>
        </authorList>
    </citation>
    <scope>NUCLEOTIDE SEQUENCE [LARGE SCALE GENOMIC DNA]</scope>
</reference>
<keyword evidence="13" id="KW-1185">Reference proteome</keyword>
<dbReference type="GO" id="GO:0005452">
    <property type="term" value="F:solute:inorganic anion antiporter activity"/>
    <property type="evidence" value="ECO:0007669"/>
    <property type="project" value="InterPro"/>
</dbReference>
<reference evidence="12" key="2">
    <citation type="submission" date="2025-08" db="UniProtKB">
        <authorList>
            <consortium name="Ensembl"/>
        </authorList>
    </citation>
    <scope>IDENTIFICATION</scope>
</reference>
<dbReference type="GO" id="GO:0016323">
    <property type="term" value="C:basolateral plasma membrane"/>
    <property type="evidence" value="ECO:0007669"/>
    <property type="project" value="TreeGrafter"/>
</dbReference>
<dbReference type="InterPro" id="IPR003020">
    <property type="entry name" value="HCO3_transpt_euk"/>
</dbReference>
<feature type="transmembrane region" description="Helical" evidence="9">
    <location>
        <begin position="315"/>
        <end position="336"/>
    </location>
</feature>
<feature type="domain" description="Band 3 cytoplasmic" evidence="11">
    <location>
        <begin position="38"/>
        <end position="132"/>
    </location>
</feature>
<dbReference type="InterPro" id="IPR011531">
    <property type="entry name" value="HCO3_transpt-like_TM_dom"/>
</dbReference>
<reference evidence="12" key="3">
    <citation type="submission" date="2025-09" db="UniProtKB">
        <authorList>
            <consortium name="Ensembl"/>
        </authorList>
    </citation>
    <scope>IDENTIFICATION</scope>
</reference>
<dbReference type="PRINTS" id="PR01231">
    <property type="entry name" value="HCO3TRNSPORT"/>
</dbReference>
<dbReference type="InterPro" id="IPR013769">
    <property type="entry name" value="Band3_cytoplasmic_dom"/>
</dbReference>
<evidence type="ECO:0000259" key="11">
    <source>
        <dbReference type="Pfam" id="PF07565"/>
    </source>
</evidence>
<comment type="subcellular location">
    <subcellularLocation>
        <location evidence="1">Cell membrane</location>
        <topology evidence="1">Multi-pass membrane protein</topology>
    </subcellularLocation>
</comment>
<dbReference type="Pfam" id="PF00955">
    <property type="entry name" value="HCO3_cotransp"/>
    <property type="match status" value="1"/>
</dbReference>
<evidence type="ECO:0000256" key="6">
    <source>
        <dbReference type="ARBA" id="ARBA00022989"/>
    </source>
</evidence>
<feature type="domain" description="Band 3 cytoplasmic" evidence="11">
    <location>
        <begin position="157"/>
        <end position="249"/>
    </location>
</feature>
<name>A0A8C5D8A7_GOUWI</name>
<dbReference type="AlphaFoldDB" id="A0A8C5D8A7"/>
<evidence type="ECO:0008006" key="14">
    <source>
        <dbReference type="Google" id="ProtNLM"/>
    </source>
</evidence>
<feature type="transmembrane region" description="Helical" evidence="9">
    <location>
        <begin position="432"/>
        <end position="450"/>
    </location>
</feature>
<dbReference type="Gene3D" id="1.10.287.570">
    <property type="entry name" value="Helical hairpin bin"/>
    <property type="match status" value="1"/>
</dbReference>
<protein>
    <recommendedName>
        <fullName evidence="14">Anion exchange protein 2</fullName>
    </recommendedName>
</protein>